<evidence type="ECO:0000256" key="1">
    <source>
        <dbReference type="ARBA" id="ARBA00004196"/>
    </source>
</evidence>
<dbReference type="CDD" id="cd02966">
    <property type="entry name" value="TlpA_like_family"/>
    <property type="match status" value="1"/>
</dbReference>
<dbReference type="PANTHER" id="PTHR42852:SF18">
    <property type="entry name" value="CHROMOSOME UNDETERMINED SCAFFOLD_47, WHOLE GENOME SHOTGUN SEQUENCE"/>
    <property type="match status" value="1"/>
</dbReference>
<dbReference type="RefSeq" id="WP_137733934.1">
    <property type="nucleotide sequence ID" value="NZ_BJCL01000008.1"/>
</dbReference>
<proteinExistence type="predicted"/>
<dbReference type="InterPro" id="IPR050553">
    <property type="entry name" value="Thioredoxin_ResA/DsbE_sf"/>
</dbReference>
<dbReference type="InterPro" id="IPR013766">
    <property type="entry name" value="Thioredoxin_domain"/>
</dbReference>
<dbReference type="InterPro" id="IPR006311">
    <property type="entry name" value="TAT_signal"/>
</dbReference>
<gene>
    <name evidence="6" type="ORF">AQPW35_32940</name>
</gene>
<dbReference type="PROSITE" id="PS00194">
    <property type="entry name" value="THIOREDOXIN_1"/>
    <property type="match status" value="1"/>
</dbReference>
<evidence type="ECO:0000313" key="6">
    <source>
        <dbReference type="EMBL" id="GCL64213.1"/>
    </source>
</evidence>
<dbReference type="PROSITE" id="PS51352">
    <property type="entry name" value="THIOREDOXIN_2"/>
    <property type="match status" value="1"/>
</dbReference>
<dbReference type="InterPro" id="IPR017937">
    <property type="entry name" value="Thioredoxin_CS"/>
</dbReference>
<dbReference type="SUPFAM" id="SSF52833">
    <property type="entry name" value="Thioredoxin-like"/>
    <property type="match status" value="1"/>
</dbReference>
<evidence type="ECO:0000259" key="5">
    <source>
        <dbReference type="PROSITE" id="PS51352"/>
    </source>
</evidence>
<evidence type="ECO:0000313" key="7">
    <source>
        <dbReference type="Proteomes" id="UP000301751"/>
    </source>
</evidence>
<dbReference type="Pfam" id="PF08534">
    <property type="entry name" value="Redoxin"/>
    <property type="match status" value="1"/>
</dbReference>
<dbReference type="GO" id="GO:0015036">
    <property type="term" value="F:disulfide oxidoreductase activity"/>
    <property type="evidence" value="ECO:0007669"/>
    <property type="project" value="UniProtKB-ARBA"/>
</dbReference>
<dbReference type="GO" id="GO:0017004">
    <property type="term" value="P:cytochrome complex assembly"/>
    <property type="evidence" value="ECO:0007669"/>
    <property type="project" value="UniProtKB-KW"/>
</dbReference>
<dbReference type="PROSITE" id="PS51318">
    <property type="entry name" value="TAT"/>
    <property type="match status" value="1"/>
</dbReference>
<keyword evidence="4" id="KW-0732">Signal</keyword>
<feature type="signal peptide" evidence="4">
    <location>
        <begin position="1"/>
        <end position="24"/>
    </location>
</feature>
<accession>A0A480AS05</accession>
<dbReference type="InterPro" id="IPR013740">
    <property type="entry name" value="Redoxin"/>
</dbReference>
<dbReference type="PANTHER" id="PTHR42852">
    <property type="entry name" value="THIOL:DISULFIDE INTERCHANGE PROTEIN DSBE"/>
    <property type="match status" value="1"/>
</dbReference>
<evidence type="ECO:0000256" key="4">
    <source>
        <dbReference type="SAM" id="SignalP"/>
    </source>
</evidence>
<reference evidence="7" key="1">
    <citation type="submission" date="2019-03" db="EMBL/GenBank/DDBJ databases">
        <title>Aquabacterium pictum sp.nov., the first bacteriochlorophyll a-containing freshwater bacterium in the genus Aquabacterium of the class Betaproteobacteria.</title>
        <authorList>
            <person name="Hirose S."/>
            <person name="Tank M."/>
            <person name="Hara E."/>
            <person name="Tamaki H."/>
            <person name="Takaichi S."/>
            <person name="Haruta S."/>
            <person name="Hanada S."/>
        </authorList>
    </citation>
    <scope>NUCLEOTIDE SEQUENCE [LARGE SCALE GENOMIC DNA]</scope>
    <source>
        <strain evidence="7">W35</strain>
    </source>
</reference>
<protein>
    <recommendedName>
        <fullName evidence="5">Thioredoxin domain-containing protein</fullName>
    </recommendedName>
</protein>
<dbReference type="OrthoDB" id="9811352at2"/>
<name>A0A480AS05_9BURK</name>
<organism evidence="6 7">
    <name type="scientific">Pseudaquabacterium pictum</name>
    <dbReference type="NCBI Taxonomy" id="2315236"/>
    <lineage>
        <taxon>Bacteria</taxon>
        <taxon>Pseudomonadati</taxon>
        <taxon>Pseudomonadota</taxon>
        <taxon>Betaproteobacteria</taxon>
        <taxon>Burkholderiales</taxon>
        <taxon>Sphaerotilaceae</taxon>
        <taxon>Pseudaquabacterium</taxon>
    </lineage>
</organism>
<keyword evidence="2" id="KW-0201">Cytochrome c-type biogenesis</keyword>
<keyword evidence="7" id="KW-1185">Reference proteome</keyword>
<dbReference type="Proteomes" id="UP000301751">
    <property type="component" value="Unassembled WGS sequence"/>
</dbReference>
<dbReference type="EMBL" id="BJCL01000008">
    <property type="protein sequence ID" value="GCL64213.1"/>
    <property type="molecule type" value="Genomic_DNA"/>
</dbReference>
<comment type="caution">
    <text evidence="6">The sequence shown here is derived from an EMBL/GenBank/DDBJ whole genome shotgun (WGS) entry which is preliminary data.</text>
</comment>
<dbReference type="Gene3D" id="3.40.30.10">
    <property type="entry name" value="Glutaredoxin"/>
    <property type="match status" value="1"/>
</dbReference>
<sequence>MTSSRRHLLVGGVAVAAAAAGAGAAWWRQQAVTATAPGAEPGDAAALAALWALRLERPEGGELVFAGLRGKPLLLNFWATWCPPCVKEMPELDRFHQAFQSRGWQVVGLAIDGPTPVRAFLAKVKVGFPIGLAGLAGTELVRSLGNAQGALPFSVLIGANGQVLQRKRGETTYDELAGWAKQA</sequence>
<comment type="subcellular location">
    <subcellularLocation>
        <location evidence="1">Cell envelope</location>
    </subcellularLocation>
</comment>
<dbReference type="InterPro" id="IPR036249">
    <property type="entry name" value="Thioredoxin-like_sf"/>
</dbReference>
<keyword evidence="3" id="KW-0676">Redox-active center</keyword>
<evidence type="ECO:0000256" key="3">
    <source>
        <dbReference type="ARBA" id="ARBA00023284"/>
    </source>
</evidence>
<feature type="chain" id="PRO_5019778165" description="Thioredoxin domain-containing protein" evidence="4">
    <location>
        <begin position="25"/>
        <end position="183"/>
    </location>
</feature>
<evidence type="ECO:0000256" key="2">
    <source>
        <dbReference type="ARBA" id="ARBA00022748"/>
    </source>
</evidence>
<dbReference type="GO" id="GO:0030313">
    <property type="term" value="C:cell envelope"/>
    <property type="evidence" value="ECO:0007669"/>
    <property type="project" value="UniProtKB-SubCell"/>
</dbReference>
<feature type="domain" description="Thioredoxin" evidence="5">
    <location>
        <begin position="39"/>
        <end position="183"/>
    </location>
</feature>
<dbReference type="AlphaFoldDB" id="A0A480AS05"/>